<dbReference type="Proteomes" id="UP000192491">
    <property type="component" value="Unassembled WGS sequence"/>
</dbReference>
<name>A0A1Y1QY86_9GAMM</name>
<evidence type="ECO:0000313" key="8">
    <source>
        <dbReference type="Proteomes" id="UP000192491"/>
    </source>
</evidence>
<dbReference type="GO" id="GO:0005524">
    <property type="term" value="F:ATP binding"/>
    <property type="evidence" value="ECO:0007669"/>
    <property type="project" value="UniProtKB-KW"/>
</dbReference>
<dbReference type="GO" id="GO:0000725">
    <property type="term" value="P:recombinational repair"/>
    <property type="evidence" value="ECO:0007669"/>
    <property type="project" value="TreeGrafter"/>
</dbReference>
<evidence type="ECO:0000256" key="4">
    <source>
        <dbReference type="ARBA" id="ARBA00022840"/>
    </source>
</evidence>
<feature type="non-terminal residue" evidence="7">
    <location>
        <position position="1"/>
    </location>
</feature>
<dbReference type="SUPFAM" id="SSF52540">
    <property type="entry name" value="P-loop containing nucleoside triphosphate hydrolases"/>
    <property type="match status" value="1"/>
</dbReference>
<reference evidence="7 8" key="1">
    <citation type="submission" date="2017-01" db="EMBL/GenBank/DDBJ databases">
        <title>Novel large sulfur bacteria in the metagenomes of groundwater-fed chemosynthetic microbial mats in the Lake Huron basin.</title>
        <authorList>
            <person name="Sharrar A.M."/>
            <person name="Flood B.E."/>
            <person name="Bailey J.V."/>
            <person name="Jones D.S."/>
            <person name="Biddanda B."/>
            <person name="Ruberg S.A."/>
            <person name="Marcus D.N."/>
            <person name="Dick G.J."/>
        </authorList>
    </citation>
    <scope>NUCLEOTIDE SEQUENCE [LARGE SCALE GENOMIC DNA]</scope>
    <source>
        <strain evidence="7">A8</strain>
    </source>
</reference>
<dbReference type="GO" id="GO:0043138">
    <property type="term" value="F:3'-5' DNA helicase activity"/>
    <property type="evidence" value="ECO:0007669"/>
    <property type="project" value="TreeGrafter"/>
</dbReference>
<evidence type="ECO:0000256" key="3">
    <source>
        <dbReference type="ARBA" id="ARBA00022806"/>
    </source>
</evidence>
<evidence type="ECO:0000256" key="2">
    <source>
        <dbReference type="ARBA" id="ARBA00022801"/>
    </source>
</evidence>
<gene>
    <name evidence="7" type="ORF">BWK73_03160</name>
</gene>
<proteinExistence type="predicted"/>
<sequence length="176" mass="20068">TCNTPKQAESRMKNVWEIVEWIRKLHDDGAGKETLSDIIAHMSLVDMLERNSEEKEQDAVALMTLHAAKGLEFPNVFLVGVEEELLPHANSLDEHSIQEERRLAYVGITRAQKNLTISYAKVRSRYGDTATVEPSRFLDELPPEHLEWEDKKVVSPEERQETARAYISNLQALLGD</sequence>
<keyword evidence="4" id="KW-0067">ATP-binding</keyword>
<keyword evidence="2" id="KW-0378">Hydrolase</keyword>
<dbReference type="InterPro" id="IPR014017">
    <property type="entry name" value="DNA_helicase_UvrD-like_C"/>
</dbReference>
<comment type="caution">
    <text evidence="7">The sequence shown here is derived from an EMBL/GenBank/DDBJ whole genome shotgun (WGS) entry which is preliminary data.</text>
</comment>
<evidence type="ECO:0000313" key="7">
    <source>
        <dbReference type="EMBL" id="OQX16583.1"/>
    </source>
</evidence>
<dbReference type="Gene3D" id="3.40.50.300">
    <property type="entry name" value="P-loop containing nucleotide triphosphate hydrolases"/>
    <property type="match status" value="1"/>
</dbReference>
<dbReference type="GO" id="GO:0005829">
    <property type="term" value="C:cytosol"/>
    <property type="evidence" value="ECO:0007669"/>
    <property type="project" value="TreeGrafter"/>
</dbReference>
<evidence type="ECO:0000256" key="5">
    <source>
        <dbReference type="ARBA" id="ARBA00034923"/>
    </source>
</evidence>
<evidence type="ECO:0000259" key="6">
    <source>
        <dbReference type="Pfam" id="PF13361"/>
    </source>
</evidence>
<keyword evidence="1" id="KW-0547">Nucleotide-binding</keyword>
<evidence type="ECO:0000256" key="1">
    <source>
        <dbReference type="ARBA" id="ARBA00022741"/>
    </source>
</evidence>
<dbReference type="PANTHER" id="PTHR11070">
    <property type="entry name" value="UVRD / RECB / PCRA DNA HELICASE FAMILY MEMBER"/>
    <property type="match status" value="1"/>
</dbReference>
<dbReference type="Pfam" id="PF13361">
    <property type="entry name" value="UvrD_C"/>
    <property type="match status" value="1"/>
</dbReference>
<dbReference type="GO" id="GO:0003677">
    <property type="term" value="F:DNA binding"/>
    <property type="evidence" value="ECO:0007669"/>
    <property type="project" value="InterPro"/>
</dbReference>
<keyword evidence="3 7" id="KW-0347">Helicase</keyword>
<feature type="domain" description="UvrD-like helicase C-terminal" evidence="6">
    <location>
        <begin position="6"/>
        <end position="121"/>
    </location>
</feature>
<dbReference type="CDD" id="cd18807">
    <property type="entry name" value="SF1_C_UvrD"/>
    <property type="match status" value="1"/>
</dbReference>
<dbReference type="GO" id="GO:0016787">
    <property type="term" value="F:hydrolase activity"/>
    <property type="evidence" value="ECO:0007669"/>
    <property type="project" value="UniProtKB-KW"/>
</dbReference>
<dbReference type="InterPro" id="IPR000212">
    <property type="entry name" value="DNA_helicase_UvrD/REP"/>
</dbReference>
<dbReference type="AlphaFoldDB" id="A0A1Y1QY86"/>
<protein>
    <recommendedName>
        <fullName evidence="5">DNA 3'-5' helicase II</fullName>
    </recommendedName>
</protein>
<dbReference type="EMBL" id="MTEJ01000003">
    <property type="protein sequence ID" value="OQX16583.1"/>
    <property type="molecule type" value="Genomic_DNA"/>
</dbReference>
<dbReference type="InterPro" id="IPR027417">
    <property type="entry name" value="P-loop_NTPase"/>
</dbReference>
<dbReference type="PANTHER" id="PTHR11070:SF2">
    <property type="entry name" value="ATP-DEPENDENT DNA HELICASE SRS2"/>
    <property type="match status" value="1"/>
</dbReference>
<organism evidence="7 8">
    <name type="scientific">Thiothrix lacustris</name>
    <dbReference type="NCBI Taxonomy" id="525917"/>
    <lineage>
        <taxon>Bacteria</taxon>
        <taxon>Pseudomonadati</taxon>
        <taxon>Pseudomonadota</taxon>
        <taxon>Gammaproteobacteria</taxon>
        <taxon>Thiotrichales</taxon>
        <taxon>Thiotrichaceae</taxon>
        <taxon>Thiothrix</taxon>
    </lineage>
</organism>
<accession>A0A1Y1QY86</accession>